<evidence type="ECO:0000313" key="2">
    <source>
        <dbReference type="EMBL" id="QSS63331.1"/>
    </source>
</evidence>
<name>A0A8A1MBG6_AJECA</name>
<dbReference type="VEuPathDB" id="FungiDB:I7I51_00388"/>
<accession>A0A8A1MBG6</accession>
<reference evidence="2" key="1">
    <citation type="submission" date="2021-01" db="EMBL/GenBank/DDBJ databases">
        <title>Chromosome-level genome assembly of a human fungal pathogen reveals clustering of transcriptionally co-regulated genes.</title>
        <authorList>
            <person name="Voorhies M."/>
            <person name="Cohen S."/>
            <person name="Shea T.P."/>
            <person name="Petrus S."/>
            <person name="Munoz J.F."/>
            <person name="Poplawski S."/>
            <person name="Goldman W.E."/>
            <person name="Michael T."/>
            <person name="Cuomo C.A."/>
            <person name="Sil A."/>
            <person name="Beyhan S."/>
        </authorList>
    </citation>
    <scope>NUCLEOTIDE SEQUENCE</scope>
    <source>
        <strain evidence="2">WU24</strain>
    </source>
</reference>
<evidence type="ECO:0000259" key="1">
    <source>
        <dbReference type="Pfam" id="PF25545"/>
    </source>
</evidence>
<evidence type="ECO:0000313" key="3">
    <source>
        <dbReference type="Proteomes" id="UP000663671"/>
    </source>
</evidence>
<dbReference type="PANTHER" id="PTHR42470:SF2">
    <property type="match status" value="1"/>
</dbReference>
<dbReference type="Pfam" id="PF25545">
    <property type="entry name" value="DUF7924"/>
    <property type="match status" value="1"/>
</dbReference>
<feature type="domain" description="DUF7924" evidence="1">
    <location>
        <begin position="92"/>
        <end position="175"/>
    </location>
</feature>
<sequence>MAALFYARATGRHGKRIPNVVAAAFHSFPGLQPMQPESAIDLSHVTFPHLVMRINDCHHLLKLHIFHNLDNFDYLGHSPIMRSGFPDIPSLAVKREKELHRQILAFSISHDHCSVRIYGHYPMIEGEKTTYYRHAIHKFDFTSLDGKEKWTSYKFSMSVYNDWAPSHFKKICSAIDELPQVNFEVSQASQISQQPEVLHQSELSFSESTRLSQGIRGVDIQGSSFTSVLEEADGVRQRKEI</sequence>
<organism evidence="2 3">
    <name type="scientific">Ajellomyces capsulatus</name>
    <name type="common">Darling's disease fungus</name>
    <name type="synonym">Histoplasma capsulatum</name>
    <dbReference type="NCBI Taxonomy" id="5037"/>
    <lineage>
        <taxon>Eukaryota</taxon>
        <taxon>Fungi</taxon>
        <taxon>Dikarya</taxon>
        <taxon>Ascomycota</taxon>
        <taxon>Pezizomycotina</taxon>
        <taxon>Eurotiomycetes</taxon>
        <taxon>Eurotiomycetidae</taxon>
        <taxon>Onygenales</taxon>
        <taxon>Ajellomycetaceae</taxon>
        <taxon>Histoplasma</taxon>
    </lineage>
</organism>
<protein>
    <recommendedName>
        <fullName evidence="1">DUF7924 domain-containing protein</fullName>
    </recommendedName>
</protein>
<dbReference type="Proteomes" id="UP000663671">
    <property type="component" value="Chromosome 1"/>
</dbReference>
<proteinExistence type="predicted"/>
<dbReference type="EMBL" id="CP069114">
    <property type="protein sequence ID" value="QSS63331.1"/>
    <property type="molecule type" value="Genomic_DNA"/>
</dbReference>
<dbReference type="OrthoDB" id="5400850at2759"/>
<gene>
    <name evidence="2" type="ORF">I7I51_00388</name>
</gene>
<dbReference type="InterPro" id="IPR057684">
    <property type="entry name" value="DUF7924"/>
</dbReference>
<dbReference type="AlphaFoldDB" id="A0A8A1MBG6"/>
<dbReference type="PANTHER" id="PTHR42470">
    <property type="entry name" value="VAST DOMAIN-CONTAINING PROTEIN"/>
    <property type="match status" value="1"/>
</dbReference>